<organism evidence="2 3">
    <name type="scientific">Grifola frondosa</name>
    <name type="common">Maitake</name>
    <name type="synonym">Polyporus frondosus</name>
    <dbReference type="NCBI Taxonomy" id="5627"/>
    <lineage>
        <taxon>Eukaryota</taxon>
        <taxon>Fungi</taxon>
        <taxon>Dikarya</taxon>
        <taxon>Basidiomycota</taxon>
        <taxon>Agaricomycotina</taxon>
        <taxon>Agaricomycetes</taxon>
        <taxon>Polyporales</taxon>
        <taxon>Grifolaceae</taxon>
        <taxon>Grifola</taxon>
    </lineage>
</organism>
<feature type="compositionally biased region" description="Acidic residues" evidence="1">
    <location>
        <begin position="510"/>
        <end position="520"/>
    </location>
</feature>
<evidence type="ECO:0008006" key="4">
    <source>
        <dbReference type="Google" id="ProtNLM"/>
    </source>
</evidence>
<dbReference type="InterPro" id="IPR036770">
    <property type="entry name" value="Ankyrin_rpt-contain_sf"/>
</dbReference>
<feature type="region of interest" description="Disordered" evidence="1">
    <location>
        <begin position="505"/>
        <end position="530"/>
    </location>
</feature>
<reference evidence="2 3" key="1">
    <citation type="submission" date="2016-03" db="EMBL/GenBank/DDBJ databases">
        <title>Whole genome sequencing of Grifola frondosa 9006-11.</title>
        <authorList>
            <person name="Min B."/>
            <person name="Park H."/>
            <person name="Kim J.-G."/>
            <person name="Cho H."/>
            <person name="Oh Y.-L."/>
            <person name="Kong W.-S."/>
            <person name="Choi I.-G."/>
        </authorList>
    </citation>
    <scope>NUCLEOTIDE SEQUENCE [LARGE SCALE GENOMIC DNA]</scope>
    <source>
        <strain evidence="2 3">9006-11</strain>
    </source>
</reference>
<proteinExistence type="predicted"/>
<dbReference type="CDD" id="cd04301">
    <property type="entry name" value="NAT_SF"/>
    <property type="match status" value="1"/>
</dbReference>
<dbReference type="STRING" id="5627.A0A1C7MNN1"/>
<dbReference type="InterPro" id="IPR016181">
    <property type="entry name" value="Acyl_CoA_acyltransferase"/>
</dbReference>
<feature type="region of interest" description="Disordered" evidence="1">
    <location>
        <begin position="551"/>
        <end position="573"/>
    </location>
</feature>
<dbReference type="SUPFAM" id="SSF55729">
    <property type="entry name" value="Acyl-CoA N-acyltransferases (Nat)"/>
    <property type="match status" value="1"/>
</dbReference>
<comment type="caution">
    <text evidence="2">The sequence shown here is derived from an EMBL/GenBank/DDBJ whole genome shotgun (WGS) entry which is preliminary data.</text>
</comment>
<sequence length="573" mass="64707">MSLLGSIRVQPFAIDHCTVNFQVDDDCEHPGALKNIDVEVRHPEHGQIALLSSLKIDRSKCFGQFLQIMDDHSQELHEFSVKLFNKYGKLKPDHVDHEYHKGSGCWGRELDDGMLIYVVDVEVNPSFRNKGVGSLMLKKLLESPYVGEHDYIIAWPALTESIKDRKVWNAKKAELVNFFRKNNFRRIGRTEFFACAKDPEHPSRHLAASQDAEGHLQLADIDPDRGVRVMEMLPGGQFNMRYERPPGLPPHEVEFAVHHAIADDKRKHIDIAAKIRDAYAADPTSVRKRDEDGVTPLYLAAGLMDLGAVRALLSLPPESGIIEDLTRRDNADGMTPLEVCERQMVSTREFSETMLGVWGGYDDDSLRVTVLLKRAAGEDIPVTDDEYVKARKYGCTCGQCTGGWLSPRMRYRLMTEASVYSDVMGDSEPVFIPGQPLTLDQIISTVALDHLPPLLWDIINRTFFNEYRLVIHTIAEVLDKPGDAGIPTPDNYALDYVTHLAKEQSPFGDNEWDSQQEETNPDGSPFDPLYTAMPVCANDLEFDTVRKKLGLSPEEQWGPYDDLATYDEEDEDM</sequence>
<feature type="compositionally biased region" description="Acidic residues" evidence="1">
    <location>
        <begin position="564"/>
        <end position="573"/>
    </location>
</feature>
<accession>A0A1C7MNN1</accession>
<evidence type="ECO:0000313" key="2">
    <source>
        <dbReference type="EMBL" id="OBZ78418.1"/>
    </source>
</evidence>
<dbReference type="OrthoDB" id="2753421at2759"/>
<name>A0A1C7MNN1_GRIFR</name>
<dbReference type="Proteomes" id="UP000092993">
    <property type="component" value="Unassembled WGS sequence"/>
</dbReference>
<gene>
    <name evidence="2" type="ORF">A0H81_02167</name>
</gene>
<dbReference type="EMBL" id="LUGG01000002">
    <property type="protein sequence ID" value="OBZ78418.1"/>
    <property type="molecule type" value="Genomic_DNA"/>
</dbReference>
<dbReference type="Gene3D" id="1.25.40.20">
    <property type="entry name" value="Ankyrin repeat-containing domain"/>
    <property type="match status" value="1"/>
</dbReference>
<evidence type="ECO:0000256" key="1">
    <source>
        <dbReference type="SAM" id="MobiDB-lite"/>
    </source>
</evidence>
<keyword evidence="3" id="KW-1185">Reference proteome</keyword>
<dbReference type="AlphaFoldDB" id="A0A1C7MNN1"/>
<dbReference type="Gene3D" id="3.40.630.30">
    <property type="match status" value="1"/>
</dbReference>
<dbReference type="OMA" id="AMDMESE"/>
<evidence type="ECO:0000313" key="3">
    <source>
        <dbReference type="Proteomes" id="UP000092993"/>
    </source>
</evidence>
<protein>
    <recommendedName>
        <fullName evidence="4">N-acetyltransferase domain-containing protein</fullName>
    </recommendedName>
</protein>